<reference evidence="6 7" key="1">
    <citation type="submission" date="2015-06" db="EMBL/GenBank/DDBJ databases">
        <title>Improved classification and identification of acetic acid bacteria using matrix-assisted laser desorption/ionization time-of-flight mass spectrometry; Gluconobacter nephelii and Gluconobacter uchimurae are later heterotypic synonyms of Gluconobacter japonicus and Gluconobacter oxydans, respectively.</title>
        <authorList>
            <person name="Li L."/>
            <person name="Cleenwerck I."/>
            <person name="De Vuyst L."/>
            <person name="Vandamme P."/>
        </authorList>
    </citation>
    <scope>NUCLEOTIDE SEQUENCE [LARGE SCALE GENOMIC DNA]</scope>
    <source>
        <strain evidence="6 7">LMG 1552</strain>
    </source>
</reference>
<comment type="cofactor">
    <cofactor evidence="1">
        <name>pyridoxal 5'-phosphate</name>
        <dbReference type="ChEBI" id="CHEBI:597326"/>
    </cofactor>
</comment>
<dbReference type="Pfam" id="PF00291">
    <property type="entry name" value="PALP"/>
    <property type="match status" value="1"/>
</dbReference>
<dbReference type="AlphaFoldDB" id="A0A149RM79"/>
<dbReference type="GO" id="GO:0006565">
    <property type="term" value="P:L-serine catabolic process"/>
    <property type="evidence" value="ECO:0007669"/>
    <property type="project" value="TreeGrafter"/>
</dbReference>
<evidence type="ECO:0000313" key="7">
    <source>
        <dbReference type="Proteomes" id="UP000075526"/>
    </source>
</evidence>
<dbReference type="PROSITE" id="PS00165">
    <property type="entry name" value="DEHYDRATASE_SER_THR"/>
    <property type="match status" value="1"/>
</dbReference>
<evidence type="ECO:0000256" key="3">
    <source>
        <dbReference type="ARBA" id="ARBA00022898"/>
    </source>
</evidence>
<evidence type="ECO:0000256" key="4">
    <source>
        <dbReference type="ARBA" id="ARBA00023239"/>
    </source>
</evidence>
<protein>
    <submittedName>
        <fullName evidence="6">Threonine dehydratase</fullName>
        <ecNumber evidence="6">4.3.1.19</ecNumber>
    </submittedName>
</protein>
<dbReference type="SUPFAM" id="SSF53686">
    <property type="entry name" value="Tryptophan synthase beta subunit-like PLP-dependent enzymes"/>
    <property type="match status" value="1"/>
</dbReference>
<evidence type="ECO:0000256" key="1">
    <source>
        <dbReference type="ARBA" id="ARBA00001933"/>
    </source>
</evidence>
<dbReference type="GO" id="GO:0003941">
    <property type="term" value="F:L-serine ammonia-lyase activity"/>
    <property type="evidence" value="ECO:0007669"/>
    <property type="project" value="TreeGrafter"/>
</dbReference>
<dbReference type="GO" id="GO:0004794">
    <property type="term" value="F:threonine deaminase activity"/>
    <property type="evidence" value="ECO:0007669"/>
    <property type="project" value="UniProtKB-EC"/>
</dbReference>
<dbReference type="EMBL" id="LHZF01000166">
    <property type="protein sequence ID" value="KXV15323.1"/>
    <property type="molecule type" value="Genomic_DNA"/>
</dbReference>
<dbReference type="Gene3D" id="3.40.50.1100">
    <property type="match status" value="2"/>
</dbReference>
<evidence type="ECO:0000259" key="5">
    <source>
        <dbReference type="Pfam" id="PF00291"/>
    </source>
</evidence>
<feature type="domain" description="Tryptophan synthase beta chain-like PALP" evidence="5">
    <location>
        <begin position="19"/>
        <end position="304"/>
    </location>
</feature>
<evidence type="ECO:0000256" key="2">
    <source>
        <dbReference type="ARBA" id="ARBA00010869"/>
    </source>
</evidence>
<accession>A0A149RM79</accession>
<dbReference type="InterPro" id="IPR050147">
    <property type="entry name" value="Ser/Thr_Dehydratase"/>
</dbReference>
<dbReference type="EC" id="4.3.1.19" evidence="6"/>
<dbReference type="GO" id="GO:0030170">
    <property type="term" value="F:pyridoxal phosphate binding"/>
    <property type="evidence" value="ECO:0007669"/>
    <property type="project" value="InterPro"/>
</dbReference>
<comment type="caution">
    <text evidence="6">The sequence shown here is derived from an EMBL/GenBank/DDBJ whole genome shotgun (WGS) entry which is preliminary data.</text>
</comment>
<dbReference type="InterPro" id="IPR000634">
    <property type="entry name" value="Ser/Thr_deHydtase_PyrdxlP-BS"/>
</dbReference>
<dbReference type="NCBIfam" id="TIGR02991">
    <property type="entry name" value="ectoine_eutB"/>
    <property type="match status" value="1"/>
</dbReference>
<keyword evidence="3" id="KW-0663">Pyridoxal phosphate</keyword>
<dbReference type="InterPro" id="IPR036052">
    <property type="entry name" value="TrpB-like_PALP_sf"/>
</dbReference>
<keyword evidence="4 6" id="KW-0456">Lyase</keyword>
<dbReference type="GO" id="GO:0009097">
    <property type="term" value="P:isoleucine biosynthetic process"/>
    <property type="evidence" value="ECO:0007669"/>
    <property type="project" value="TreeGrafter"/>
</dbReference>
<dbReference type="PATRIC" id="fig|178901.13.peg.1970"/>
<gene>
    <name evidence="6" type="primary">eutB</name>
    <name evidence="6" type="ORF">AD933_09275</name>
</gene>
<dbReference type="GO" id="GO:0006567">
    <property type="term" value="P:L-threonine catabolic process"/>
    <property type="evidence" value="ECO:0007669"/>
    <property type="project" value="TreeGrafter"/>
</dbReference>
<dbReference type="FunFam" id="3.40.50.1100:FF:000005">
    <property type="entry name" value="Threonine dehydratase catabolic"/>
    <property type="match status" value="1"/>
</dbReference>
<dbReference type="Proteomes" id="UP000075526">
    <property type="component" value="Unassembled WGS sequence"/>
</dbReference>
<proteinExistence type="inferred from homology"/>
<dbReference type="CDD" id="cd01562">
    <property type="entry name" value="Thr-dehyd"/>
    <property type="match status" value="1"/>
</dbReference>
<dbReference type="PANTHER" id="PTHR48078">
    <property type="entry name" value="THREONINE DEHYDRATASE, MITOCHONDRIAL-RELATED"/>
    <property type="match status" value="1"/>
</dbReference>
<dbReference type="InterPro" id="IPR014333">
    <property type="entry name" value="Ectoine_EutB"/>
</dbReference>
<name>A0A149RM79_9PROT</name>
<sequence length="322" mass="33438">MILPVLSDVIAAAGRLRERIVRTPLISSASLSTTQASSVFLKLETRQTTGSFKLRGVSNTLLLSGHAANGFVAASTGNHARALAYAAQQMGKPCVVCMSKLVPENKISAVRALGADIKIVGSSQDDAQEEVDRLALSEGLLPVPPFDDKRVIAGQGTIALEILEDRPEVDTLLVPLSGGGLAGGVAMAAKSVKPSIRVIGVSMEKGAAMAASLQAGKPVVVTEEPTLADSLGGGIGIPNHYTFNLCQTYLDDIILLTEEEIGAGIGHAYGQEQEIVEGAGAVGIAALLARKVRPSGTVAVVVSGRNIDMAVHQKLISEYQKI</sequence>
<dbReference type="PANTHER" id="PTHR48078:SF6">
    <property type="entry name" value="L-THREONINE DEHYDRATASE CATABOLIC TDCB"/>
    <property type="match status" value="1"/>
</dbReference>
<organism evidence="6 7">
    <name type="scientific">Acetobacter malorum</name>
    <dbReference type="NCBI Taxonomy" id="178901"/>
    <lineage>
        <taxon>Bacteria</taxon>
        <taxon>Pseudomonadati</taxon>
        <taxon>Pseudomonadota</taxon>
        <taxon>Alphaproteobacteria</taxon>
        <taxon>Acetobacterales</taxon>
        <taxon>Acetobacteraceae</taxon>
        <taxon>Acetobacter</taxon>
    </lineage>
</organism>
<comment type="similarity">
    <text evidence="2">Belongs to the serine/threonine dehydratase family.</text>
</comment>
<evidence type="ECO:0000313" key="6">
    <source>
        <dbReference type="EMBL" id="KXV15323.1"/>
    </source>
</evidence>
<dbReference type="InterPro" id="IPR001926">
    <property type="entry name" value="TrpB-like_PALP"/>
</dbReference>
<dbReference type="RefSeq" id="WP_061508392.1">
    <property type="nucleotide sequence ID" value="NZ_LHZF01000166.1"/>
</dbReference>
<dbReference type="NCBIfam" id="NF005680">
    <property type="entry name" value="PRK07476.1"/>
    <property type="match status" value="1"/>
</dbReference>